<dbReference type="PANTHER" id="PTHR45973">
    <property type="entry name" value="PROTEIN PHOSPHATASE 1 REGULATORY SUBUNIT SDS22-RELATED"/>
    <property type="match status" value="1"/>
</dbReference>
<protein>
    <submittedName>
        <fullName evidence="4">Leucine rich repeat containing 43</fullName>
    </submittedName>
</protein>
<dbReference type="Gene3D" id="3.80.10.10">
    <property type="entry name" value="Ribonuclease Inhibitor"/>
    <property type="match status" value="1"/>
</dbReference>
<reference evidence="4 5" key="1">
    <citation type="submission" date="2020-04" db="EMBL/GenBank/DDBJ databases">
        <title>Perkinsus olseni comparative genomics.</title>
        <authorList>
            <person name="Bogema D.R."/>
        </authorList>
    </citation>
    <scope>NUCLEOTIDE SEQUENCE [LARGE SCALE GENOMIC DNA]</scope>
    <source>
        <strain evidence="4">00978-12</strain>
    </source>
</reference>
<evidence type="ECO:0000313" key="5">
    <source>
        <dbReference type="Proteomes" id="UP000541610"/>
    </source>
</evidence>
<evidence type="ECO:0000256" key="3">
    <source>
        <dbReference type="SAM" id="MobiDB-lite"/>
    </source>
</evidence>
<sequence length="541" mass="59593">MRLDEDRECTRENEAMERSSCRSIAKSNRLPATGVAVMEPGAMDWSSKSLDFLKVVAAVGSCLHPNVRAESFVLREFFTDLSLNNRNITLLDGSLSIHRWSAAGSRHWSTALRPSKREPAVSDRTTKFTALIQLSLDSNHIKCISVLPPNLRILNVCGNQINSVEGPELSTLLHLGLAYNEVEDAGAIAERFPSLLSLDLRPLTGRLSESIARRKFALRALERWQNGNSLRLQQDMRLVKETVEAFKNLVEVRRLLLCGNPLSLTPAYRPSIVRDLLFALQVYPKLFEGVPHTVADEGGGYFVTIRDMQGTQIRSPTFVRDAPPPVGSGADTQGDDDDERPELPQEMPPTWPVAMEGAEDQATSEVSIDIMPEAFDELSLWNWLMVEGLHVELHRATEEDPSDEGEATQDAPILVGRIDLTESGLFIPPRVEECLPELVQPTEDNAGEAPTEEEQTGSPDGDEVEKPEEPDEMARHITEGHCAVSTAAIRVPLFSSSEATTGNPVAAPSPRPDPSCGQMCLVLELKAWTPQHAEVEGEDMA</sequence>
<dbReference type="EMBL" id="JABANP010000081">
    <property type="protein sequence ID" value="KAF4691282.1"/>
    <property type="molecule type" value="Genomic_DNA"/>
</dbReference>
<gene>
    <name evidence="4" type="primary">LRRC43</name>
    <name evidence="4" type="ORF">FOZ60_015819</name>
</gene>
<evidence type="ECO:0000313" key="4">
    <source>
        <dbReference type="EMBL" id="KAF4691282.1"/>
    </source>
</evidence>
<dbReference type="InterPro" id="IPR050576">
    <property type="entry name" value="Cilia_flagella_integrity"/>
</dbReference>
<evidence type="ECO:0000256" key="1">
    <source>
        <dbReference type="ARBA" id="ARBA00022614"/>
    </source>
</evidence>
<organism evidence="4 5">
    <name type="scientific">Perkinsus olseni</name>
    <name type="common">Perkinsus atlanticus</name>
    <dbReference type="NCBI Taxonomy" id="32597"/>
    <lineage>
        <taxon>Eukaryota</taxon>
        <taxon>Sar</taxon>
        <taxon>Alveolata</taxon>
        <taxon>Perkinsozoa</taxon>
        <taxon>Perkinsea</taxon>
        <taxon>Perkinsida</taxon>
        <taxon>Perkinsidae</taxon>
        <taxon>Perkinsus</taxon>
    </lineage>
</organism>
<feature type="region of interest" description="Disordered" evidence="3">
    <location>
        <begin position="316"/>
        <end position="348"/>
    </location>
</feature>
<keyword evidence="2" id="KW-0677">Repeat</keyword>
<keyword evidence="1" id="KW-0433">Leucine-rich repeat</keyword>
<dbReference type="InterPro" id="IPR032675">
    <property type="entry name" value="LRR_dom_sf"/>
</dbReference>
<evidence type="ECO:0000256" key="2">
    <source>
        <dbReference type="ARBA" id="ARBA00022737"/>
    </source>
</evidence>
<dbReference type="PANTHER" id="PTHR45973:SF35">
    <property type="entry name" value="LEUCINE-RICH REPEAT-CONTAINING PROTEIN 43"/>
    <property type="match status" value="1"/>
</dbReference>
<dbReference type="Proteomes" id="UP000541610">
    <property type="component" value="Unassembled WGS sequence"/>
</dbReference>
<dbReference type="AlphaFoldDB" id="A0A7J6P5I3"/>
<dbReference type="OrthoDB" id="433501at2759"/>
<comment type="caution">
    <text evidence="4">The sequence shown here is derived from an EMBL/GenBank/DDBJ whole genome shotgun (WGS) entry which is preliminary data.</text>
</comment>
<name>A0A7J6P5I3_PEROL</name>
<feature type="compositionally biased region" description="Acidic residues" evidence="3">
    <location>
        <begin position="450"/>
        <end position="470"/>
    </location>
</feature>
<feature type="region of interest" description="Disordered" evidence="3">
    <location>
        <begin position="442"/>
        <end position="470"/>
    </location>
</feature>
<accession>A0A7J6P5I3</accession>
<dbReference type="SUPFAM" id="SSF52058">
    <property type="entry name" value="L domain-like"/>
    <property type="match status" value="1"/>
</dbReference>
<proteinExistence type="predicted"/>